<dbReference type="InterPro" id="IPR011322">
    <property type="entry name" value="N-reg_PII-like_a/b"/>
</dbReference>
<gene>
    <name evidence="1" type="ORF">ASZ90_010231</name>
</gene>
<evidence type="ECO:0000313" key="1">
    <source>
        <dbReference type="EMBL" id="KUG20029.1"/>
    </source>
</evidence>
<dbReference type="Pfam" id="PF00543">
    <property type="entry name" value="P-II"/>
    <property type="match status" value="1"/>
</dbReference>
<dbReference type="InterPro" id="IPR015867">
    <property type="entry name" value="N-reg_PII/ATP_PRibTrfase_C"/>
</dbReference>
<dbReference type="SUPFAM" id="SSF54913">
    <property type="entry name" value="GlnB-like"/>
    <property type="match status" value="1"/>
</dbReference>
<dbReference type="EMBL" id="LNQE01001233">
    <property type="protein sequence ID" value="KUG20029.1"/>
    <property type="molecule type" value="Genomic_DNA"/>
</dbReference>
<dbReference type="GO" id="GO:0006808">
    <property type="term" value="P:regulation of nitrogen utilization"/>
    <property type="evidence" value="ECO:0007669"/>
    <property type="project" value="InterPro"/>
</dbReference>
<proteinExistence type="predicted"/>
<comment type="caution">
    <text evidence="1">The sequence shown here is derived from an EMBL/GenBank/DDBJ whole genome shotgun (WGS) entry which is preliminary data.</text>
</comment>
<dbReference type="PROSITE" id="PS51343">
    <property type="entry name" value="PII_GLNB_DOM"/>
    <property type="match status" value="1"/>
</dbReference>
<organism evidence="1">
    <name type="scientific">hydrocarbon metagenome</name>
    <dbReference type="NCBI Taxonomy" id="938273"/>
    <lineage>
        <taxon>unclassified sequences</taxon>
        <taxon>metagenomes</taxon>
        <taxon>ecological metagenomes</taxon>
    </lineage>
</organism>
<protein>
    <submittedName>
        <fullName evidence="1">Nitrogen regulatory protein p-ii</fullName>
    </submittedName>
</protein>
<accession>A0A0W8FGL1</accession>
<dbReference type="GO" id="GO:0030234">
    <property type="term" value="F:enzyme regulator activity"/>
    <property type="evidence" value="ECO:0007669"/>
    <property type="project" value="InterPro"/>
</dbReference>
<dbReference type="SMART" id="SM00938">
    <property type="entry name" value="P-II"/>
    <property type="match status" value="1"/>
</dbReference>
<sequence>MDLIVTIVRKGWAEEVVKASRRAGAEGGTILHGRGTGIHEKKTILGIAIEPEKDVVLTVVNPEQTDRVLDEIMKAADLDKPGMGIGFVIRLERVIGRVHMFEKESGWD</sequence>
<name>A0A0W8FGL1_9ZZZZ</name>
<dbReference type="InterPro" id="IPR002187">
    <property type="entry name" value="N-reg_PII"/>
</dbReference>
<dbReference type="AlphaFoldDB" id="A0A0W8FGL1"/>
<reference evidence="1" key="1">
    <citation type="journal article" date="2015" name="Proc. Natl. Acad. Sci. U.S.A.">
        <title>Networks of energetic and metabolic interactions define dynamics in microbial communities.</title>
        <authorList>
            <person name="Embree M."/>
            <person name="Liu J.K."/>
            <person name="Al-Bassam M.M."/>
            <person name="Zengler K."/>
        </authorList>
    </citation>
    <scope>NUCLEOTIDE SEQUENCE</scope>
</reference>
<dbReference type="Gene3D" id="3.30.70.120">
    <property type="match status" value="1"/>
</dbReference>